<comment type="caution">
    <text evidence="2">The sequence shown here is derived from an EMBL/GenBank/DDBJ whole genome shotgun (WGS) entry which is preliminary data.</text>
</comment>
<evidence type="ECO:0000256" key="1">
    <source>
        <dbReference type="SAM" id="MobiDB-lite"/>
    </source>
</evidence>
<proteinExistence type="predicted"/>
<accession>A0ABU6R9I9</accession>
<dbReference type="EMBL" id="JASCZI010030287">
    <property type="protein sequence ID" value="MED6120650.1"/>
    <property type="molecule type" value="Genomic_DNA"/>
</dbReference>
<sequence length="100" mass="11902">MQQINSKMKKTKRQPPLSTINDAERKRGKEEELNTKKMKHPLPRGAPIVQRKESRGSSHYRLRRAVVYLWWSIVNSNCLVLVRVHGEILSYKKFREFQKL</sequence>
<feature type="compositionally biased region" description="Basic and acidic residues" evidence="1">
    <location>
        <begin position="22"/>
        <end position="35"/>
    </location>
</feature>
<dbReference type="Proteomes" id="UP001341840">
    <property type="component" value="Unassembled WGS sequence"/>
</dbReference>
<reference evidence="2 3" key="1">
    <citation type="journal article" date="2023" name="Plants (Basel)">
        <title>Bridging the Gap: Combining Genomics and Transcriptomics Approaches to Understand Stylosanthes scabra, an Orphan Legume from the Brazilian Caatinga.</title>
        <authorList>
            <person name="Ferreira-Neto J.R.C."/>
            <person name="da Silva M.D."/>
            <person name="Binneck E."/>
            <person name="de Melo N.F."/>
            <person name="da Silva R.H."/>
            <person name="de Melo A.L.T.M."/>
            <person name="Pandolfi V."/>
            <person name="Bustamante F.O."/>
            <person name="Brasileiro-Vidal A.C."/>
            <person name="Benko-Iseppon A.M."/>
        </authorList>
    </citation>
    <scope>NUCLEOTIDE SEQUENCE [LARGE SCALE GENOMIC DNA]</scope>
    <source>
        <tissue evidence="2">Leaves</tissue>
    </source>
</reference>
<gene>
    <name evidence="2" type="ORF">PIB30_022935</name>
</gene>
<feature type="region of interest" description="Disordered" evidence="1">
    <location>
        <begin position="1"/>
        <end position="54"/>
    </location>
</feature>
<protein>
    <submittedName>
        <fullName evidence="2">Uncharacterized protein</fullName>
    </submittedName>
</protein>
<evidence type="ECO:0000313" key="2">
    <source>
        <dbReference type="EMBL" id="MED6120650.1"/>
    </source>
</evidence>
<keyword evidence="3" id="KW-1185">Reference proteome</keyword>
<evidence type="ECO:0000313" key="3">
    <source>
        <dbReference type="Proteomes" id="UP001341840"/>
    </source>
</evidence>
<name>A0ABU6R9I9_9FABA</name>
<organism evidence="2 3">
    <name type="scientific">Stylosanthes scabra</name>
    <dbReference type="NCBI Taxonomy" id="79078"/>
    <lineage>
        <taxon>Eukaryota</taxon>
        <taxon>Viridiplantae</taxon>
        <taxon>Streptophyta</taxon>
        <taxon>Embryophyta</taxon>
        <taxon>Tracheophyta</taxon>
        <taxon>Spermatophyta</taxon>
        <taxon>Magnoliopsida</taxon>
        <taxon>eudicotyledons</taxon>
        <taxon>Gunneridae</taxon>
        <taxon>Pentapetalae</taxon>
        <taxon>rosids</taxon>
        <taxon>fabids</taxon>
        <taxon>Fabales</taxon>
        <taxon>Fabaceae</taxon>
        <taxon>Papilionoideae</taxon>
        <taxon>50 kb inversion clade</taxon>
        <taxon>dalbergioids sensu lato</taxon>
        <taxon>Dalbergieae</taxon>
        <taxon>Pterocarpus clade</taxon>
        <taxon>Stylosanthes</taxon>
    </lineage>
</organism>